<protein>
    <submittedName>
        <fullName evidence="1">Glutamate racemase</fullName>
        <ecNumber evidence="1">5.1.1.3</ecNumber>
    </submittedName>
</protein>
<evidence type="ECO:0000313" key="1">
    <source>
        <dbReference type="EMBL" id="MPM66953.1"/>
    </source>
</evidence>
<proteinExistence type="predicted"/>
<accession>A0A645BUP1</accession>
<comment type="caution">
    <text evidence="1">The sequence shown here is derived from an EMBL/GenBank/DDBJ whole genome shotgun (WGS) entry which is preliminary data.</text>
</comment>
<dbReference type="EMBL" id="VSSQ01021395">
    <property type="protein sequence ID" value="MPM66953.1"/>
    <property type="molecule type" value="Genomic_DNA"/>
</dbReference>
<dbReference type="Pfam" id="PF01177">
    <property type="entry name" value="Asp_Glu_race"/>
    <property type="match status" value="1"/>
</dbReference>
<organism evidence="1">
    <name type="scientific">bioreactor metagenome</name>
    <dbReference type="NCBI Taxonomy" id="1076179"/>
    <lineage>
        <taxon>unclassified sequences</taxon>
        <taxon>metagenomes</taxon>
        <taxon>ecological metagenomes</taxon>
    </lineage>
</organism>
<dbReference type="Gene3D" id="3.40.50.1860">
    <property type="match status" value="2"/>
</dbReference>
<dbReference type="InterPro" id="IPR015942">
    <property type="entry name" value="Asp/Glu/hydantoin_racemase"/>
</dbReference>
<sequence length="216" mass="23072">MDELIAVLAGTPVDSRMGVAVLQKAGLAGVPFPVSEDPRAQTAFQLLPSEEKQTAVKAVLRMAMERGCRRALVYCNSMSASVDFSGLSEKLDLPVVTPMDVYRRAAGTYRRLGVIAANAQGLAGIERALLGSNPKLDLYGACALSAVLSVEAGEPPEELVARHHLAELASWFQSCGAETLLLGCTHFPYFKAALAARTTLPLLDPDQEMLRLLGAF</sequence>
<dbReference type="GO" id="GO:0008881">
    <property type="term" value="F:glutamate racemase activity"/>
    <property type="evidence" value="ECO:0007669"/>
    <property type="project" value="UniProtKB-EC"/>
</dbReference>
<dbReference type="InterPro" id="IPR001920">
    <property type="entry name" value="Asp/Glu_race"/>
</dbReference>
<gene>
    <name evidence="1" type="primary">murI_18</name>
    <name evidence="1" type="ORF">SDC9_113867</name>
</gene>
<name>A0A645BUP1_9ZZZZ</name>
<dbReference type="EC" id="5.1.1.3" evidence="1"/>
<dbReference type="SUPFAM" id="SSF53681">
    <property type="entry name" value="Aspartate/glutamate racemase"/>
    <property type="match status" value="1"/>
</dbReference>
<keyword evidence="1" id="KW-0413">Isomerase</keyword>
<dbReference type="AlphaFoldDB" id="A0A645BUP1"/>
<reference evidence="1" key="1">
    <citation type="submission" date="2019-08" db="EMBL/GenBank/DDBJ databases">
        <authorList>
            <person name="Kucharzyk K."/>
            <person name="Murdoch R.W."/>
            <person name="Higgins S."/>
            <person name="Loffler F."/>
        </authorList>
    </citation>
    <scope>NUCLEOTIDE SEQUENCE</scope>
</reference>